<dbReference type="PANTHER" id="PTHR42748">
    <property type="entry name" value="NITROGEN METABOLITE REPRESSION PROTEIN NMRA FAMILY MEMBER"/>
    <property type="match status" value="1"/>
</dbReference>
<dbReference type="PANTHER" id="PTHR42748:SF31">
    <property type="entry name" value="NMRA-LIKE DOMAIN-CONTAINING PROTEIN-RELATED"/>
    <property type="match status" value="1"/>
</dbReference>
<dbReference type="InterPro" id="IPR036291">
    <property type="entry name" value="NAD(P)-bd_dom_sf"/>
</dbReference>
<accession>A0A1Y2HZX9</accession>
<dbReference type="Pfam" id="PF05368">
    <property type="entry name" value="NmrA"/>
    <property type="match status" value="1"/>
</dbReference>
<comment type="caution">
    <text evidence="4">The sequence shown here is derived from an EMBL/GenBank/DDBJ whole genome shotgun (WGS) entry which is preliminary data.</text>
</comment>
<evidence type="ECO:0000256" key="2">
    <source>
        <dbReference type="ARBA" id="ARBA00022857"/>
    </source>
</evidence>
<dbReference type="EMBL" id="MCFL01000003">
    <property type="protein sequence ID" value="ORZ40165.1"/>
    <property type="molecule type" value="Genomic_DNA"/>
</dbReference>
<evidence type="ECO:0000313" key="5">
    <source>
        <dbReference type="Proteomes" id="UP000193411"/>
    </source>
</evidence>
<evidence type="ECO:0000313" key="4">
    <source>
        <dbReference type="EMBL" id="ORZ40165.1"/>
    </source>
</evidence>
<dbReference type="Proteomes" id="UP000193411">
    <property type="component" value="Unassembled WGS sequence"/>
</dbReference>
<dbReference type="Gene3D" id="3.90.25.10">
    <property type="entry name" value="UDP-galactose 4-epimerase, domain 1"/>
    <property type="match status" value="1"/>
</dbReference>
<dbReference type="OrthoDB" id="3358371at2759"/>
<dbReference type="InterPro" id="IPR008030">
    <property type="entry name" value="NmrA-like"/>
</dbReference>
<protein>
    <submittedName>
        <fullName evidence="4">NmrA-like domain-containing protein</fullName>
    </submittedName>
</protein>
<comment type="similarity">
    <text evidence="1">Belongs to the NmrA-type oxidoreductase family.</text>
</comment>
<evidence type="ECO:0000256" key="1">
    <source>
        <dbReference type="ARBA" id="ARBA00006328"/>
    </source>
</evidence>
<dbReference type="InterPro" id="IPR051164">
    <property type="entry name" value="NmrA-like_oxidored"/>
</dbReference>
<dbReference type="SUPFAM" id="SSF51735">
    <property type="entry name" value="NAD(P)-binding Rossmann-fold domains"/>
    <property type="match status" value="1"/>
</dbReference>
<keyword evidence="5" id="KW-1185">Reference proteome</keyword>
<keyword evidence="2" id="KW-0521">NADP</keyword>
<dbReference type="GO" id="GO:0005634">
    <property type="term" value="C:nucleus"/>
    <property type="evidence" value="ECO:0007669"/>
    <property type="project" value="TreeGrafter"/>
</dbReference>
<feature type="domain" description="NmrA-like" evidence="3">
    <location>
        <begin position="8"/>
        <end position="204"/>
    </location>
</feature>
<dbReference type="STRING" id="765915.A0A1Y2HZX9"/>
<gene>
    <name evidence="4" type="ORF">BCR44DRAFT_1371575</name>
</gene>
<reference evidence="4 5" key="1">
    <citation type="submission" date="2016-07" db="EMBL/GenBank/DDBJ databases">
        <title>Pervasive Adenine N6-methylation of Active Genes in Fungi.</title>
        <authorList>
            <consortium name="DOE Joint Genome Institute"/>
            <person name="Mondo S.J."/>
            <person name="Dannebaum R.O."/>
            <person name="Kuo R.C."/>
            <person name="Labutti K."/>
            <person name="Haridas S."/>
            <person name="Kuo A."/>
            <person name="Salamov A."/>
            <person name="Ahrendt S.R."/>
            <person name="Lipzen A."/>
            <person name="Sullivan W."/>
            <person name="Andreopoulos W.B."/>
            <person name="Clum A."/>
            <person name="Lindquist E."/>
            <person name="Daum C."/>
            <person name="Ramamoorthy G.K."/>
            <person name="Gryganskyi A."/>
            <person name="Culley D."/>
            <person name="Magnuson J.K."/>
            <person name="James T.Y."/>
            <person name="O'Malley M.A."/>
            <person name="Stajich J.E."/>
            <person name="Spatafora J.W."/>
            <person name="Visel A."/>
            <person name="Grigoriev I.V."/>
        </authorList>
    </citation>
    <scope>NUCLEOTIDE SEQUENCE [LARGE SCALE GENOMIC DNA]</scope>
    <source>
        <strain evidence="4 5">PL171</strain>
    </source>
</reference>
<sequence length="204" mass="21494">MSQKLPIIAVVGATGAQGGSVAKSVLATGKWTVRALTRNTESSAAKALAAQGAIPVKCDIDNKSDLANAFKDATAVFALTNFWDQSTLAKGDLDFELHQGKAMADAAKNSGVKHIIWSSLANSEAVSGGKINSHHFTNKFKVEEYIRSIGLPAAFVYAGFYMANLSSHFTPKRGTDGTVTWSTAIDSRVSLPLAHPATDMGPLV</sequence>
<proteinExistence type="inferred from homology"/>
<evidence type="ECO:0000259" key="3">
    <source>
        <dbReference type="Pfam" id="PF05368"/>
    </source>
</evidence>
<organism evidence="4 5">
    <name type="scientific">Catenaria anguillulae PL171</name>
    <dbReference type="NCBI Taxonomy" id="765915"/>
    <lineage>
        <taxon>Eukaryota</taxon>
        <taxon>Fungi</taxon>
        <taxon>Fungi incertae sedis</taxon>
        <taxon>Blastocladiomycota</taxon>
        <taxon>Blastocladiomycetes</taxon>
        <taxon>Blastocladiales</taxon>
        <taxon>Catenariaceae</taxon>
        <taxon>Catenaria</taxon>
    </lineage>
</organism>
<feature type="non-terminal residue" evidence="4">
    <location>
        <position position="204"/>
    </location>
</feature>
<name>A0A1Y2HZX9_9FUNG</name>
<dbReference type="Gene3D" id="3.40.50.720">
    <property type="entry name" value="NAD(P)-binding Rossmann-like Domain"/>
    <property type="match status" value="1"/>
</dbReference>
<dbReference type="AlphaFoldDB" id="A0A1Y2HZX9"/>